<reference evidence="2" key="1">
    <citation type="submission" date="2023-10" db="EMBL/GenBank/DDBJ databases">
        <title>Genome assemblies of two species of porcelain crab, Petrolisthes cinctipes and Petrolisthes manimaculis (Anomura: Porcellanidae).</title>
        <authorList>
            <person name="Angst P."/>
        </authorList>
    </citation>
    <scope>NUCLEOTIDE SEQUENCE</scope>
    <source>
        <strain evidence="2">PB745_01</strain>
        <tissue evidence="2">Gill</tissue>
    </source>
</reference>
<comment type="caution">
    <text evidence="2">The sequence shown here is derived from an EMBL/GenBank/DDBJ whole genome shotgun (WGS) entry which is preliminary data.</text>
</comment>
<dbReference type="EMBL" id="JAWQEG010006904">
    <property type="protein sequence ID" value="KAK3853586.1"/>
    <property type="molecule type" value="Genomic_DNA"/>
</dbReference>
<feature type="compositionally biased region" description="Basic and acidic residues" evidence="1">
    <location>
        <begin position="94"/>
        <end position="105"/>
    </location>
</feature>
<accession>A0AAE1ELD6</accession>
<gene>
    <name evidence="2" type="ORF">Pcinc_039882</name>
</gene>
<name>A0AAE1ELD6_PETCI</name>
<organism evidence="2 3">
    <name type="scientific">Petrolisthes cinctipes</name>
    <name type="common">Flat porcelain crab</name>
    <dbReference type="NCBI Taxonomy" id="88211"/>
    <lineage>
        <taxon>Eukaryota</taxon>
        <taxon>Metazoa</taxon>
        <taxon>Ecdysozoa</taxon>
        <taxon>Arthropoda</taxon>
        <taxon>Crustacea</taxon>
        <taxon>Multicrustacea</taxon>
        <taxon>Malacostraca</taxon>
        <taxon>Eumalacostraca</taxon>
        <taxon>Eucarida</taxon>
        <taxon>Decapoda</taxon>
        <taxon>Pleocyemata</taxon>
        <taxon>Anomura</taxon>
        <taxon>Galatheoidea</taxon>
        <taxon>Porcellanidae</taxon>
        <taxon>Petrolisthes</taxon>
    </lineage>
</organism>
<feature type="region of interest" description="Disordered" evidence="1">
    <location>
        <begin position="94"/>
        <end position="114"/>
    </location>
</feature>
<evidence type="ECO:0000313" key="2">
    <source>
        <dbReference type="EMBL" id="KAK3853586.1"/>
    </source>
</evidence>
<proteinExistence type="predicted"/>
<sequence>MFTRDNHLPVLTSPLSVTNEKQQLAKRDLLMPGFVVCKRDSSREDMGTHTLLGHGCIRRGVKERRHKRHTYRGCGGEETQETYIQRVCVEERKHERHGKGIGERGHRQRTRGCG</sequence>
<dbReference type="AlphaFoldDB" id="A0AAE1ELD6"/>
<keyword evidence="3" id="KW-1185">Reference proteome</keyword>
<evidence type="ECO:0000256" key="1">
    <source>
        <dbReference type="SAM" id="MobiDB-lite"/>
    </source>
</evidence>
<protein>
    <submittedName>
        <fullName evidence="2">Uncharacterized protein</fullName>
    </submittedName>
</protein>
<evidence type="ECO:0000313" key="3">
    <source>
        <dbReference type="Proteomes" id="UP001286313"/>
    </source>
</evidence>
<dbReference type="Proteomes" id="UP001286313">
    <property type="component" value="Unassembled WGS sequence"/>
</dbReference>